<feature type="transmembrane region" description="Helical" evidence="2">
    <location>
        <begin position="16"/>
        <end position="37"/>
    </location>
</feature>
<keyword evidence="2" id="KW-0472">Membrane</keyword>
<feature type="transmembrane region" description="Helical" evidence="2">
    <location>
        <begin position="49"/>
        <end position="70"/>
    </location>
</feature>
<dbReference type="InterPro" id="IPR036291">
    <property type="entry name" value="NAD(P)-bd_dom_sf"/>
</dbReference>
<feature type="transmembrane region" description="Helical" evidence="2">
    <location>
        <begin position="82"/>
        <end position="102"/>
    </location>
</feature>
<evidence type="ECO:0000259" key="3">
    <source>
        <dbReference type="Pfam" id="PF02719"/>
    </source>
</evidence>
<sequence length="625" mass="68820">MYNYLIALSRPAKQRILLLIDCLLVVLSMLVALSLRFGRDVSVEQYQAALPLIAIVTLIAVPLFATLRINRIKLSDFEVQDITRGAVAAVSLTIIAMVLGNVLTLQGPSSVPLIFGPIFLMVHIMARLMARACLLYLSGRDNSRIPVAIFGAGTIGVQLLASLRRNYDMRPVIFIDDNPTLHNMTVSGLPVASRQKLKTMVERKKVERVILAISSESDEIRRQYIEELSTLGCEVYTLPSFNELINAKTITDTLRPVTADMLLGRDKVNLETPEVVRSYAGRTVLVTGAGGSVGSELCRQILGCNPHRLVMFDHSEFALYNIDNDLRAHADAQGVELITSLGSVCDRSAVDRVIKESDVDIILHAAAYKHVPLVERNEIVGVWNNVVGTQVVADAAQAAGVERFILVSTDKAVRPTNVMGASKRLAELVVQDLQTRSEKTRFSMVRFGNVLGSSGSVIPLFHKQIMAGGPVTLTHNKINRYFMTISEAARLVLLAGAYSKGGDVFVLDMGKAVNIIDLARRMIELSGLKVRNEHNPDGDIEIKIVGLRPGEKLFEELLIGDNTLPTPHRKILRAQESKLSQIEIARILKDLDIATKANSSSAVRKILEDYVEGYHLQHNTLEQVQ</sequence>
<protein>
    <submittedName>
        <fullName evidence="4">FlaA1/EpsC-like NDP-sugar epimerase</fullName>
    </submittedName>
</protein>
<dbReference type="SUPFAM" id="SSF53335">
    <property type="entry name" value="S-adenosyl-L-methionine-dependent methyltransferases"/>
    <property type="match status" value="1"/>
</dbReference>
<accession>A0A7W6M762</accession>
<feature type="domain" description="Polysaccharide biosynthesis protein CapD-like" evidence="3">
    <location>
        <begin position="284"/>
        <end position="575"/>
    </location>
</feature>
<dbReference type="AlphaFoldDB" id="A0A7W6M762"/>
<comment type="caution">
    <text evidence="4">The sequence shown here is derived from an EMBL/GenBank/DDBJ whole genome shotgun (WGS) entry which is preliminary data.</text>
</comment>
<keyword evidence="2" id="KW-0812">Transmembrane</keyword>
<name>A0A7W6M762_9RHOB</name>
<keyword evidence="2" id="KW-1133">Transmembrane helix</keyword>
<comment type="similarity">
    <text evidence="1">Belongs to the polysaccharide synthase family.</text>
</comment>
<dbReference type="EMBL" id="JACIFU010000001">
    <property type="protein sequence ID" value="MBB4172746.1"/>
    <property type="molecule type" value="Genomic_DNA"/>
</dbReference>
<keyword evidence="5" id="KW-1185">Reference proteome</keyword>
<evidence type="ECO:0000313" key="4">
    <source>
        <dbReference type="EMBL" id="MBB4172746.1"/>
    </source>
</evidence>
<dbReference type="PANTHER" id="PTHR43318:SF1">
    <property type="entry name" value="POLYSACCHARIDE BIOSYNTHESIS PROTEIN EPSC-RELATED"/>
    <property type="match status" value="1"/>
</dbReference>
<dbReference type="OrthoDB" id="9803111at2"/>
<reference evidence="4 5" key="1">
    <citation type="submission" date="2020-08" db="EMBL/GenBank/DDBJ databases">
        <title>Genomic Encyclopedia of Type Strains, Phase IV (KMG-IV): sequencing the most valuable type-strain genomes for metagenomic binning, comparative biology and taxonomic classification.</title>
        <authorList>
            <person name="Goeker M."/>
        </authorList>
    </citation>
    <scope>NUCLEOTIDE SEQUENCE [LARGE SCALE GENOMIC DNA]</scope>
    <source>
        <strain evidence="4 5">DSM 101015</strain>
    </source>
</reference>
<dbReference type="Pfam" id="PF13727">
    <property type="entry name" value="CoA_binding_3"/>
    <property type="match status" value="1"/>
</dbReference>
<dbReference type="InterPro" id="IPR003869">
    <property type="entry name" value="Polysac_CapD-like"/>
</dbReference>
<evidence type="ECO:0000256" key="2">
    <source>
        <dbReference type="SAM" id="Phobius"/>
    </source>
</evidence>
<dbReference type="RefSeq" id="WP_025055168.1">
    <property type="nucleotide sequence ID" value="NZ_JACIFU010000001.1"/>
</dbReference>
<proteinExistence type="inferred from homology"/>
<evidence type="ECO:0000256" key="1">
    <source>
        <dbReference type="ARBA" id="ARBA00007430"/>
    </source>
</evidence>
<dbReference type="CDD" id="cd05237">
    <property type="entry name" value="UDP_invert_4-6DH_SDR_e"/>
    <property type="match status" value="1"/>
</dbReference>
<feature type="transmembrane region" description="Helical" evidence="2">
    <location>
        <begin position="145"/>
        <end position="163"/>
    </location>
</feature>
<evidence type="ECO:0000313" key="5">
    <source>
        <dbReference type="Proteomes" id="UP000565745"/>
    </source>
</evidence>
<dbReference type="Pfam" id="PF02719">
    <property type="entry name" value="Polysacc_synt_2"/>
    <property type="match status" value="1"/>
</dbReference>
<organism evidence="4 5">
    <name type="scientific">Sulfitobacter noctilucicola</name>
    <dbReference type="NCBI Taxonomy" id="1342301"/>
    <lineage>
        <taxon>Bacteria</taxon>
        <taxon>Pseudomonadati</taxon>
        <taxon>Pseudomonadota</taxon>
        <taxon>Alphaproteobacteria</taxon>
        <taxon>Rhodobacterales</taxon>
        <taxon>Roseobacteraceae</taxon>
        <taxon>Sulfitobacter</taxon>
    </lineage>
</organism>
<gene>
    <name evidence="4" type="ORF">GGR93_000507</name>
</gene>
<dbReference type="SUPFAM" id="SSF51735">
    <property type="entry name" value="NAD(P)-binding Rossmann-fold domains"/>
    <property type="match status" value="1"/>
</dbReference>
<dbReference type="InterPro" id="IPR029063">
    <property type="entry name" value="SAM-dependent_MTases_sf"/>
</dbReference>
<dbReference type="PANTHER" id="PTHR43318">
    <property type="entry name" value="UDP-N-ACETYLGLUCOSAMINE 4,6-DEHYDRATASE"/>
    <property type="match status" value="1"/>
</dbReference>
<feature type="transmembrane region" description="Helical" evidence="2">
    <location>
        <begin position="114"/>
        <end position="138"/>
    </location>
</feature>
<dbReference type="InterPro" id="IPR051203">
    <property type="entry name" value="Polysaccharide_Synthase-Rel"/>
</dbReference>
<dbReference type="Proteomes" id="UP000565745">
    <property type="component" value="Unassembled WGS sequence"/>
</dbReference>
<dbReference type="Gene3D" id="3.40.50.720">
    <property type="entry name" value="NAD(P)-binding Rossmann-like Domain"/>
    <property type="match status" value="2"/>
</dbReference>